<accession>A0A3G1KS82</accession>
<dbReference type="EMBL" id="CP017634">
    <property type="protein sequence ID" value="ATW25373.1"/>
    <property type="molecule type" value="Genomic_DNA"/>
</dbReference>
<protein>
    <submittedName>
        <fullName evidence="5">Magnesium chelatase</fullName>
    </submittedName>
</protein>
<dbReference type="Proteomes" id="UP000323521">
    <property type="component" value="Chromosome"/>
</dbReference>
<dbReference type="Pfam" id="PF17863">
    <property type="entry name" value="AAA_lid_2"/>
    <property type="match status" value="1"/>
</dbReference>
<reference evidence="5 6" key="1">
    <citation type="submission" date="2016-10" db="EMBL/GenBank/DDBJ databases">
        <title>Complete Genome Sequence of Peptococcaceae strain DCMF.</title>
        <authorList>
            <person name="Edwards R.J."/>
            <person name="Holland S.I."/>
            <person name="Deshpande N.P."/>
            <person name="Wong Y.K."/>
            <person name="Ertan H."/>
            <person name="Manefield M."/>
            <person name="Russell T.L."/>
            <person name="Lee M.J."/>
        </authorList>
    </citation>
    <scope>NUCLEOTIDE SEQUENCE [LARGE SCALE GENOMIC DNA]</scope>
    <source>
        <strain evidence="5 6">DCMF</strain>
    </source>
</reference>
<comment type="similarity">
    <text evidence="3">Belongs to the MoxR family.</text>
</comment>
<proteinExistence type="inferred from homology"/>
<dbReference type="InterPro" id="IPR027417">
    <property type="entry name" value="P-loop_NTPase"/>
</dbReference>
<evidence type="ECO:0000256" key="2">
    <source>
        <dbReference type="ARBA" id="ARBA00022840"/>
    </source>
</evidence>
<feature type="domain" description="AAA+ ATPase" evidence="4">
    <location>
        <begin position="36"/>
        <end position="177"/>
    </location>
</feature>
<dbReference type="OrthoDB" id="9808397at2"/>
<dbReference type="PANTHER" id="PTHR42759">
    <property type="entry name" value="MOXR FAMILY PROTEIN"/>
    <property type="match status" value="1"/>
</dbReference>
<evidence type="ECO:0000256" key="3">
    <source>
        <dbReference type="ARBA" id="ARBA00061607"/>
    </source>
</evidence>
<keyword evidence="2" id="KW-0067">ATP-binding</keyword>
<organism evidence="5 6">
    <name type="scientific">Formimonas warabiya</name>
    <dbReference type="NCBI Taxonomy" id="1761012"/>
    <lineage>
        <taxon>Bacteria</taxon>
        <taxon>Bacillati</taxon>
        <taxon>Bacillota</taxon>
        <taxon>Clostridia</taxon>
        <taxon>Eubacteriales</taxon>
        <taxon>Peptococcaceae</taxon>
        <taxon>Candidatus Formimonas</taxon>
    </lineage>
</organism>
<dbReference type="InterPro" id="IPR003593">
    <property type="entry name" value="AAA+_ATPase"/>
</dbReference>
<dbReference type="Gene3D" id="3.40.50.300">
    <property type="entry name" value="P-loop containing nucleotide triphosphate hydrolases"/>
    <property type="match status" value="1"/>
</dbReference>
<evidence type="ECO:0000259" key="4">
    <source>
        <dbReference type="SMART" id="SM00382"/>
    </source>
</evidence>
<name>A0A3G1KS82_FORW1</name>
<evidence type="ECO:0000313" key="5">
    <source>
        <dbReference type="EMBL" id="ATW25373.1"/>
    </source>
</evidence>
<gene>
    <name evidence="5" type="ORF">DCMF_11870</name>
</gene>
<dbReference type="GO" id="GO:0016887">
    <property type="term" value="F:ATP hydrolysis activity"/>
    <property type="evidence" value="ECO:0007669"/>
    <property type="project" value="InterPro"/>
</dbReference>
<dbReference type="Pfam" id="PF07726">
    <property type="entry name" value="AAA_3"/>
    <property type="match status" value="1"/>
</dbReference>
<dbReference type="InterPro" id="IPR041628">
    <property type="entry name" value="ChlI/MoxR_AAA_lid"/>
</dbReference>
<dbReference type="GO" id="GO:0005524">
    <property type="term" value="F:ATP binding"/>
    <property type="evidence" value="ECO:0007669"/>
    <property type="project" value="UniProtKB-KW"/>
</dbReference>
<dbReference type="CDD" id="cd00009">
    <property type="entry name" value="AAA"/>
    <property type="match status" value="1"/>
</dbReference>
<dbReference type="PIRSF" id="PIRSF002849">
    <property type="entry name" value="AAA_ATPase_chaperone_MoxR_prd"/>
    <property type="match status" value="1"/>
</dbReference>
<dbReference type="Gene3D" id="1.10.8.80">
    <property type="entry name" value="Magnesium chelatase subunit I, C-Terminal domain"/>
    <property type="match status" value="1"/>
</dbReference>
<evidence type="ECO:0000256" key="1">
    <source>
        <dbReference type="ARBA" id="ARBA00022741"/>
    </source>
</evidence>
<dbReference type="SMART" id="SM00382">
    <property type="entry name" value="AAA"/>
    <property type="match status" value="1"/>
</dbReference>
<keyword evidence="6" id="KW-1185">Reference proteome</keyword>
<evidence type="ECO:0000313" key="6">
    <source>
        <dbReference type="Proteomes" id="UP000323521"/>
    </source>
</evidence>
<dbReference type="InterPro" id="IPR050764">
    <property type="entry name" value="CbbQ/NirQ/NorQ/GpvN"/>
</dbReference>
<dbReference type="KEGG" id="fwa:DCMF_11870"/>
<dbReference type="RefSeq" id="WP_148134630.1">
    <property type="nucleotide sequence ID" value="NZ_CP017634.1"/>
</dbReference>
<dbReference type="PANTHER" id="PTHR42759:SF1">
    <property type="entry name" value="MAGNESIUM-CHELATASE SUBUNIT CHLD"/>
    <property type="match status" value="1"/>
</dbReference>
<dbReference type="FunFam" id="3.40.50.300:FF:000640">
    <property type="entry name" value="MoxR family ATPase"/>
    <property type="match status" value="1"/>
</dbReference>
<dbReference type="InterPro" id="IPR011703">
    <property type="entry name" value="ATPase_AAA-3"/>
</dbReference>
<keyword evidence="1" id="KW-0547">Nucleotide-binding</keyword>
<sequence length="317" mass="35253">MHQVKEKADAIRKALHQIIVGQDEVMDGLLVGLFVAGGHILLEGVPGTAKTMMVKLLAHIVDCDFKRIQFTPDVLPSDLVGTTVYNLQEGTFFQKKGPIFTNFLLADEVNRTPPKTQSALLEAMEEGQVTLDGQTLPLSPPFMVVATENPLEFEGTFPLPEAQLDRFFLKLNVGYPDMEAETMMLQRIQEGGSLHNFVSHQVSKILKGEELKVLQEKVAQVRVQSGIFSYIVEITHATRAHRNLLYGASPRASIALLQAAKAWAAMEGREYVIPDDVKRVSYPVLRHRIVLRPEAQLEGVQADRVIRNILDAVAVPR</sequence>
<dbReference type="AlphaFoldDB" id="A0A3G1KS82"/>
<dbReference type="SUPFAM" id="SSF52540">
    <property type="entry name" value="P-loop containing nucleoside triphosphate hydrolases"/>
    <property type="match status" value="1"/>
</dbReference>